<dbReference type="AlphaFoldDB" id="A0AAE0L2T6"/>
<dbReference type="EMBL" id="LGRX02010747">
    <property type="protein sequence ID" value="KAK3269777.1"/>
    <property type="molecule type" value="Genomic_DNA"/>
</dbReference>
<accession>A0AAE0L2T6</accession>
<comment type="caution">
    <text evidence="1">The sequence shown here is derived from an EMBL/GenBank/DDBJ whole genome shotgun (WGS) entry which is preliminary data.</text>
</comment>
<reference evidence="1 2" key="1">
    <citation type="journal article" date="2015" name="Genome Biol. Evol.">
        <title>Comparative Genomics of a Bacterivorous Green Alga Reveals Evolutionary Causalities and Consequences of Phago-Mixotrophic Mode of Nutrition.</title>
        <authorList>
            <person name="Burns J.A."/>
            <person name="Paasch A."/>
            <person name="Narechania A."/>
            <person name="Kim E."/>
        </authorList>
    </citation>
    <scope>NUCLEOTIDE SEQUENCE [LARGE SCALE GENOMIC DNA]</scope>
    <source>
        <strain evidence="1 2">PLY_AMNH</strain>
    </source>
</reference>
<organism evidence="1 2">
    <name type="scientific">Cymbomonas tetramitiformis</name>
    <dbReference type="NCBI Taxonomy" id="36881"/>
    <lineage>
        <taxon>Eukaryota</taxon>
        <taxon>Viridiplantae</taxon>
        <taxon>Chlorophyta</taxon>
        <taxon>Pyramimonadophyceae</taxon>
        <taxon>Pyramimonadales</taxon>
        <taxon>Pyramimonadaceae</taxon>
        <taxon>Cymbomonas</taxon>
    </lineage>
</organism>
<name>A0AAE0L2T6_9CHLO</name>
<dbReference type="Proteomes" id="UP001190700">
    <property type="component" value="Unassembled WGS sequence"/>
</dbReference>
<gene>
    <name evidence="1" type="ORF">CYMTET_21792</name>
</gene>
<proteinExistence type="predicted"/>
<feature type="non-terminal residue" evidence="1">
    <location>
        <position position="1"/>
    </location>
</feature>
<sequence>LIVASSSEEKKTTIEFTGEPNGTCVTLSWLLGASDDSQDSGSVAEVEALETEYSTLTALIIETLELPASGVAVDQVLEPPLNYSDSVCGFGGGTTRLMIYAHVALYNYTWPLPPPPPPPLPPAPPCRSSTTAV</sequence>
<keyword evidence="2" id="KW-1185">Reference proteome</keyword>
<evidence type="ECO:0000313" key="1">
    <source>
        <dbReference type="EMBL" id="KAK3269777.1"/>
    </source>
</evidence>
<evidence type="ECO:0000313" key="2">
    <source>
        <dbReference type="Proteomes" id="UP001190700"/>
    </source>
</evidence>
<protein>
    <submittedName>
        <fullName evidence="1">Uncharacterized protein</fullName>
    </submittedName>
</protein>